<protein>
    <recommendedName>
        <fullName evidence="8">Acyl-coenzyme A diphosphatase NUDT19</fullName>
        <ecNumber evidence="11">3.6.1.77</ecNumber>
    </recommendedName>
    <alternativeName>
        <fullName evidence="9">Nucleoside diphosphate-linked moiety X motif 19</fullName>
    </alternativeName>
</protein>
<comment type="cofactor">
    <cofactor evidence="2">
        <name>Mg(2+)</name>
        <dbReference type="ChEBI" id="CHEBI:18420"/>
    </cofactor>
</comment>
<evidence type="ECO:0000256" key="7">
    <source>
        <dbReference type="ARBA" id="ARBA00023211"/>
    </source>
</evidence>
<name>A0AAW1ATE1_CROAD</name>
<comment type="catalytic activity">
    <reaction evidence="17">
        <text>(6Z)-octenoyl-CoA + H2O = S-(6Z-octenoyl)-4'-phosphopantetheine + adenosine 3',5'-bisphosphate + 2 H(+)</text>
        <dbReference type="Rhea" id="RHEA:67528"/>
        <dbReference type="ChEBI" id="CHEBI:15377"/>
        <dbReference type="ChEBI" id="CHEBI:15378"/>
        <dbReference type="ChEBI" id="CHEBI:58343"/>
        <dbReference type="ChEBI" id="CHEBI:172383"/>
        <dbReference type="ChEBI" id="CHEBI:172384"/>
    </reaction>
    <physiologicalReaction direction="left-to-right" evidence="17">
        <dbReference type="Rhea" id="RHEA:67529"/>
    </physiologicalReaction>
</comment>
<evidence type="ECO:0000256" key="18">
    <source>
        <dbReference type="ARBA" id="ARBA00047584"/>
    </source>
</evidence>
<comment type="catalytic activity">
    <reaction evidence="20">
        <text>(9Z,12Z)-octadecadienoyl-CoA + H2O = S-(9Z,12Z-octadecadienoyl)-4'-phosphopantetheine + adenosine 3',5'-bisphosphate + 2 H(+)</text>
        <dbReference type="Rhea" id="RHEA:67536"/>
        <dbReference type="ChEBI" id="CHEBI:15377"/>
        <dbReference type="ChEBI" id="CHEBI:15378"/>
        <dbReference type="ChEBI" id="CHEBI:57383"/>
        <dbReference type="ChEBI" id="CHEBI:58343"/>
        <dbReference type="ChEBI" id="CHEBI:172387"/>
    </reaction>
    <physiologicalReaction direction="left-to-right" evidence="20">
        <dbReference type="Rhea" id="RHEA:67537"/>
    </physiologicalReaction>
</comment>
<dbReference type="Gene3D" id="3.90.79.10">
    <property type="entry name" value="Nucleoside Triphosphate Pyrophosphohydrolase"/>
    <property type="match status" value="1"/>
</dbReference>
<evidence type="ECO:0000256" key="2">
    <source>
        <dbReference type="ARBA" id="ARBA00001946"/>
    </source>
</evidence>
<evidence type="ECO:0000256" key="31">
    <source>
        <dbReference type="SAM" id="MobiDB-lite"/>
    </source>
</evidence>
<comment type="catalytic activity">
    <reaction evidence="22">
        <text>(9Z,12Z,15Z)-octadecatrienoyl-CoA + H2O = S-(9Z,12Z,15Z-octadecatrienoyl)-4'-phosphopantetheine + adenosine 3',5'-bisphosphate + 2 H(+)</text>
        <dbReference type="Rhea" id="RHEA:67532"/>
        <dbReference type="ChEBI" id="CHEBI:15377"/>
        <dbReference type="ChEBI" id="CHEBI:15378"/>
        <dbReference type="ChEBI" id="CHEBI:58343"/>
        <dbReference type="ChEBI" id="CHEBI:74034"/>
        <dbReference type="ChEBI" id="CHEBI:172386"/>
    </reaction>
    <physiologicalReaction direction="left-to-right" evidence="22">
        <dbReference type="Rhea" id="RHEA:67533"/>
    </physiologicalReaction>
</comment>
<evidence type="ECO:0000256" key="14">
    <source>
        <dbReference type="ARBA" id="ARBA00047369"/>
    </source>
</evidence>
<evidence type="ECO:0000256" key="19">
    <source>
        <dbReference type="ARBA" id="ARBA00047666"/>
    </source>
</evidence>
<dbReference type="GO" id="GO:0046872">
    <property type="term" value="F:metal ion binding"/>
    <property type="evidence" value="ECO:0007669"/>
    <property type="project" value="UniProtKB-KW"/>
</dbReference>
<evidence type="ECO:0000313" key="34">
    <source>
        <dbReference type="Proteomes" id="UP001474421"/>
    </source>
</evidence>
<evidence type="ECO:0000256" key="20">
    <source>
        <dbReference type="ARBA" id="ARBA00047708"/>
    </source>
</evidence>
<comment type="catalytic activity">
    <reaction evidence="27">
        <text>an acyl-CoA + H2O = an acyl-4'-phosphopantetheine + adenosine 3',5'-bisphosphate + 2 H(+)</text>
        <dbReference type="Rhea" id="RHEA:50044"/>
        <dbReference type="ChEBI" id="CHEBI:15377"/>
        <dbReference type="ChEBI" id="CHEBI:15378"/>
        <dbReference type="ChEBI" id="CHEBI:58342"/>
        <dbReference type="ChEBI" id="CHEBI:58343"/>
        <dbReference type="ChEBI" id="CHEBI:132023"/>
    </reaction>
    <physiologicalReaction direction="left-to-right" evidence="27">
        <dbReference type="Rhea" id="RHEA:50045"/>
    </physiologicalReaction>
</comment>
<comment type="catalytic activity">
    <reaction evidence="10">
        <text>CoA + H2O = (R)-4'-phosphopantetheine + adenosine 3',5'-bisphosphate + 2 H(+)</text>
        <dbReference type="Rhea" id="RHEA:64988"/>
        <dbReference type="ChEBI" id="CHEBI:15377"/>
        <dbReference type="ChEBI" id="CHEBI:15378"/>
        <dbReference type="ChEBI" id="CHEBI:57287"/>
        <dbReference type="ChEBI" id="CHEBI:58343"/>
        <dbReference type="ChEBI" id="CHEBI:61723"/>
        <dbReference type="EC" id="3.6.1.77"/>
    </reaction>
    <physiologicalReaction direction="left-to-right" evidence="10">
        <dbReference type="Rhea" id="RHEA:64989"/>
    </physiologicalReaction>
</comment>
<evidence type="ECO:0000256" key="9">
    <source>
        <dbReference type="ARBA" id="ARBA00031193"/>
    </source>
</evidence>
<evidence type="ECO:0000256" key="16">
    <source>
        <dbReference type="ARBA" id="ARBA00047466"/>
    </source>
</evidence>
<accession>A0AAW1ATE1</accession>
<sequence>MPPFPAQEAARPQPGSHHRPAAFPTLDEISQIPEGLGGDGRGSASFSPPSLPGRAVAAGTRKGRRRGHLRPVRPPRRARPSRAAALAPRPLRPPGMTSRPWREAATLLLAVGGGRPRPSAAFDYQVLLLQRSARSAFMPSAQVFPGGVAEPADFSPAWRELLPKGPRCGLGAEPPARPPLFTAGRPELGEASLPADVAFRICAIRETFEESGLLLLEPAASRADAPPRLLPSAAGLEEWRRRVQGDPGSFLELCRQLGCAPHLRALHEWGNWLTPVDRSRPGQRRFDTAFYLCCCPGQEPPAVSHDRQEVAGCRWSTPSEAVELFNSGDIWIAPPQLYELCRLCRFSSLHDLERFSVGRALEGCERWMPIHLMASDGRINLLPGDDLYPKDPDFTGERKPVLTTNKNIEELMKEVKNLHRIVIRSLTNVTIHMNIESKYKHINPVTVASKM</sequence>
<evidence type="ECO:0000256" key="13">
    <source>
        <dbReference type="ARBA" id="ARBA00047289"/>
    </source>
</evidence>
<comment type="function">
    <text evidence="12">Fatty acyl-coenzyme A (CoA) diphosphatase that hydrolyzes fatty acyl-CoA to yield acyl-4'-phosphopantetheine and adenosine 3',5'-bisphosphate. Mediates the hydrolysis of a wide range of CoA esters, including choloyl-CoA and branched-chain fatty-acyl-CoA esters and at low substrate concentrations medium and long-chain fatty-acyl-CoA esters are the primary substrates. Highest activity seen with medium-chain acyl-CoA esters and higher rates of activity seen with the unsaturated acyl-CoA esters compared with the saturated esters. Exhibits decapping activity towards dpCoA-capped RNAs in vitro.</text>
</comment>
<reference evidence="33 34" key="1">
    <citation type="journal article" date="2024" name="Proc. Natl. Acad. Sci. U.S.A.">
        <title>The genetic regulatory architecture and epigenomic basis for age-related changes in rattlesnake venom.</title>
        <authorList>
            <person name="Hogan M.P."/>
            <person name="Holding M.L."/>
            <person name="Nystrom G.S."/>
            <person name="Colston T.J."/>
            <person name="Bartlett D.A."/>
            <person name="Mason A.J."/>
            <person name="Ellsworth S.A."/>
            <person name="Rautsaw R.M."/>
            <person name="Lawrence K.C."/>
            <person name="Strickland J.L."/>
            <person name="He B."/>
            <person name="Fraser P."/>
            <person name="Margres M.J."/>
            <person name="Gilbert D.M."/>
            <person name="Gibbs H.L."/>
            <person name="Parkinson C.L."/>
            <person name="Rokyta D.R."/>
        </authorList>
    </citation>
    <scope>NUCLEOTIDE SEQUENCE [LARGE SCALE GENOMIC DNA]</scope>
    <source>
        <strain evidence="33">DRR0105</strain>
    </source>
</reference>
<evidence type="ECO:0000256" key="10">
    <source>
        <dbReference type="ARBA" id="ARBA00044908"/>
    </source>
</evidence>
<comment type="catalytic activity">
    <reaction evidence="23">
        <text>(9Z)-tetradecenoyl-CoA + H2O = S-(9Z-tetradecenoyl)-4'-phosphopantetheine + adenosine 3',5'-bisphosphate + 2 H(+)</text>
        <dbReference type="Rhea" id="RHEA:67544"/>
        <dbReference type="ChEBI" id="CHEBI:15377"/>
        <dbReference type="ChEBI" id="CHEBI:15378"/>
        <dbReference type="ChEBI" id="CHEBI:58343"/>
        <dbReference type="ChEBI" id="CHEBI:65060"/>
        <dbReference type="ChEBI" id="CHEBI:172389"/>
    </reaction>
    <physiologicalReaction direction="left-to-right" evidence="23">
        <dbReference type="Rhea" id="RHEA:67545"/>
    </physiologicalReaction>
</comment>
<dbReference type="CDD" id="cd18870">
    <property type="entry name" value="NUDIX_AcylCoAdiphos_Nudt19"/>
    <property type="match status" value="1"/>
</dbReference>
<comment type="catalytic activity">
    <reaction evidence="29">
        <text>butanoyl-CoA + H2O = S-butanoyl-4'-phosphopantetheine + adenosine 3',5'-bisphosphate + 2 H(+)</text>
        <dbReference type="Rhea" id="RHEA:49976"/>
        <dbReference type="ChEBI" id="CHEBI:15377"/>
        <dbReference type="ChEBI" id="CHEBI:15378"/>
        <dbReference type="ChEBI" id="CHEBI:57371"/>
        <dbReference type="ChEBI" id="CHEBI:58343"/>
        <dbReference type="ChEBI" id="CHEBI:132011"/>
    </reaction>
    <physiologicalReaction direction="left-to-right" evidence="29">
        <dbReference type="Rhea" id="RHEA:49977"/>
    </physiologicalReaction>
</comment>
<evidence type="ECO:0000256" key="22">
    <source>
        <dbReference type="ARBA" id="ARBA00048360"/>
    </source>
</evidence>
<evidence type="ECO:0000256" key="17">
    <source>
        <dbReference type="ARBA" id="ARBA00047511"/>
    </source>
</evidence>
<dbReference type="PANTHER" id="PTHR12318:SF0">
    <property type="entry name" value="ACYL-COENZYME A DIPHOSPHATASE NUDT19"/>
    <property type="match status" value="1"/>
</dbReference>
<evidence type="ECO:0000256" key="27">
    <source>
        <dbReference type="ARBA" id="ARBA00048882"/>
    </source>
</evidence>
<comment type="catalytic activity">
    <reaction evidence="28">
        <text>choloyl-CoA + H2O = S-choloyl-4'-phosphopantetheine + adenosine 3',5'-bisphosphate + 2 H(+)</text>
        <dbReference type="Rhea" id="RHEA:50036"/>
        <dbReference type="ChEBI" id="CHEBI:15377"/>
        <dbReference type="ChEBI" id="CHEBI:15378"/>
        <dbReference type="ChEBI" id="CHEBI:57373"/>
        <dbReference type="ChEBI" id="CHEBI:58343"/>
        <dbReference type="ChEBI" id="CHEBI:132020"/>
    </reaction>
    <physiologicalReaction direction="left-to-right" evidence="28">
        <dbReference type="Rhea" id="RHEA:50037"/>
    </physiologicalReaction>
</comment>
<comment type="catalytic activity">
    <reaction evidence="24">
        <text>succinyl-CoA + H2O = succinyl-4'-phosphopantetheine + adenosine 3',5'-bisphosphate + 2 H(+)</text>
        <dbReference type="Rhea" id="RHEA:67472"/>
        <dbReference type="ChEBI" id="CHEBI:15377"/>
        <dbReference type="ChEBI" id="CHEBI:15378"/>
        <dbReference type="ChEBI" id="CHEBI:57292"/>
        <dbReference type="ChEBI" id="CHEBI:58343"/>
        <dbReference type="ChEBI" id="CHEBI:172364"/>
    </reaction>
    <physiologicalReaction direction="left-to-right" evidence="24">
        <dbReference type="Rhea" id="RHEA:67473"/>
    </physiologicalReaction>
</comment>
<keyword evidence="6" id="KW-0460">Magnesium</keyword>
<evidence type="ECO:0000256" key="29">
    <source>
        <dbReference type="ARBA" id="ARBA00049284"/>
    </source>
</evidence>
<comment type="similarity">
    <text evidence="3">Belongs to the Nudix hydrolase family.</text>
</comment>
<feature type="domain" description="Nudix hydrolase" evidence="32">
    <location>
        <begin position="100"/>
        <end position="338"/>
    </location>
</feature>
<comment type="catalytic activity">
    <reaction evidence="21">
        <text>dodecanoyl-CoA + H2O = S-dodecanoyl-4'-phosphopantetheine + adenosine 3',5'-bisphosphate + 2 H(+)</text>
        <dbReference type="Rhea" id="RHEA:50024"/>
        <dbReference type="ChEBI" id="CHEBI:15377"/>
        <dbReference type="ChEBI" id="CHEBI:15378"/>
        <dbReference type="ChEBI" id="CHEBI:57375"/>
        <dbReference type="ChEBI" id="CHEBI:58343"/>
        <dbReference type="ChEBI" id="CHEBI:132015"/>
    </reaction>
    <physiologicalReaction direction="left-to-right" evidence="21">
        <dbReference type="Rhea" id="RHEA:50025"/>
    </physiologicalReaction>
</comment>
<evidence type="ECO:0000256" key="3">
    <source>
        <dbReference type="ARBA" id="ARBA00005582"/>
    </source>
</evidence>
<dbReference type="GO" id="GO:0005739">
    <property type="term" value="C:mitochondrion"/>
    <property type="evidence" value="ECO:0007669"/>
    <property type="project" value="TreeGrafter"/>
</dbReference>
<evidence type="ECO:0000256" key="1">
    <source>
        <dbReference type="ARBA" id="ARBA00001936"/>
    </source>
</evidence>
<evidence type="ECO:0000256" key="5">
    <source>
        <dbReference type="ARBA" id="ARBA00022801"/>
    </source>
</evidence>
<keyword evidence="34" id="KW-1185">Reference proteome</keyword>
<evidence type="ECO:0000256" key="23">
    <source>
        <dbReference type="ARBA" id="ARBA00048413"/>
    </source>
</evidence>
<evidence type="ECO:0000313" key="33">
    <source>
        <dbReference type="EMBL" id="KAK9392751.1"/>
    </source>
</evidence>
<dbReference type="EC" id="3.6.1.77" evidence="11"/>
<evidence type="ECO:0000256" key="11">
    <source>
        <dbReference type="ARBA" id="ARBA00044967"/>
    </source>
</evidence>
<dbReference type="GO" id="GO:0010945">
    <property type="term" value="F:coenzyme A diphosphatase activity"/>
    <property type="evidence" value="ECO:0007669"/>
    <property type="project" value="UniProtKB-EC"/>
</dbReference>
<comment type="catalytic activity">
    <reaction evidence="14">
        <text>malonyl-CoA + H2O = malonyl-4'-phosphopantetheine + adenosine 3',5'-bisphosphate + 2 H(+)</text>
        <dbReference type="Rhea" id="RHEA:67468"/>
        <dbReference type="ChEBI" id="CHEBI:15377"/>
        <dbReference type="ChEBI" id="CHEBI:15378"/>
        <dbReference type="ChEBI" id="CHEBI:57384"/>
        <dbReference type="ChEBI" id="CHEBI:58343"/>
        <dbReference type="ChEBI" id="CHEBI:172363"/>
    </reaction>
    <physiologicalReaction direction="left-to-right" evidence="14">
        <dbReference type="Rhea" id="RHEA:67469"/>
    </physiologicalReaction>
</comment>
<comment type="catalytic activity">
    <reaction evidence="15">
        <text>tetradecanoyl-CoA + H2O = tetradecanoyl-4'-phosphopantetheine + adenosine 3',5'-bisphosphate + 2 H(+)</text>
        <dbReference type="Rhea" id="RHEA:50028"/>
        <dbReference type="ChEBI" id="CHEBI:15377"/>
        <dbReference type="ChEBI" id="CHEBI:15378"/>
        <dbReference type="ChEBI" id="CHEBI:57385"/>
        <dbReference type="ChEBI" id="CHEBI:58343"/>
        <dbReference type="ChEBI" id="CHEBI:132017"/>
    </reaction>
    <physiologicalReaction direction="left-to-right" evidence="15">
        <dbReference type="Rhea" id="RHEA:50029"/>
    </physiologicalReaction>
</comment>
<feature type="region of interest" description="Disordered" evidence="31">
    <location>
        <begin position="1"/>
        <end position="98"/>
    </location>
</feature>
<keyword evidence="7" id="KW-0464">Manganese</keyword>
<comment type="catalytic activity">
    <reaction evidence="25">
        <text>a 5'-end CoA-ribonucleoside in mRNA + H2O = a 5'-end phospho-adenosine-phospho-ribonucleoside in mRNA + (R)-4'-phosphopantetheine + 2 H(+)</text>
        <dbReference type="Rhea" id="RHEA:67592"/>
        <dbReference type="Rhea" id="RHEA-COMP:15719"/>
        <dbReference type="Rhea" id="RHEA-COMP:17276"/>
        <dbReference type="ChEBI" id="CHEBI:15377"/>
        <dbReference type="ChEBI" id="CHEBI:15378"/>
        <dbReference type="ChEBI" id="CHEBI:61723"/>
        <dbReference type="ChEBI" id="CHEBI:144051"/>
        <dbReference type="ChEBI" id="CHEBI:172371"/>
    </reaction>
    <physiologicalReaction direction="left-to-right" evidence="25">
        <dbReference type="Rhea" id="RHEA:67593"/>
    </physiologicalReaction>
</comment>
<evidence type="ECO:0000256" key="30">
    <source>
        <dbReference type="ARBA" id="ARBA00049403"/>
    </source>
</evidence>
<dbReference type="PANTHER" id="PTHR12318">
    <property type="entry name" value="TESTOSTERONE-REGULATED PROTEIN RP2"/>
    <property type="match status" value="1"/>
</dbReference>
<dbReference type="AlphaFoldDB" id="A0AAW1ATE1"/>
<comment type="catalytic activity">
    <reaction evidence="26">
        <text>hexadecanoyl-CoA + H2O = S-hexadecanoyl-4'-phosphopantetheine + adenosine 3',5'-bisphosphate + 2 H(+)</text>
        <dbReference type="Rhea" id="RHEA:50032"/>
        <dbReference type="ChEBI" id="CHEBI:15377"/>
        <dbReference type="ChEBI" id="CHEBI:15378"/>
        <dbReference type="ChEBI" id="CHEBI:57379"/>
        <dbReference type="ChEBI" id="CHEBI:58343"/>
        <dbReference type="ChEBI" id="CHEBI:132018"/>
    </reaction>
    <physiologicalReaction direction="left-to-right" evidence="26">
        <dbReference type="Rhea" id="RHEA:50033"/>
    </physiologicalReaction>
</comment>
<evidence type="ECO:0000256" key="21">
    <source>
        <dbReference type="ARBA" id="ARBA00047757"/>
    </source>
</evidence>
<proteinExistence type="inferred from homology"/>
<evidence type="ECO:0000256" key="4">
    <source>
        <dbReference type="ARBA" id="ARBA00022723"/>
    </source>
</evidence>
<feature type="compositionally biased region" description="Basic residues" evidence="31">
    <location>
        <begin position="61"/>
        <end position="80"/>
    </location>
</feature>
<comment type="catalytic activity">
    <reaction evidence="13">
        <text>octanoyl-CoA + H2O = S-octanoyl-4'-phosphopantetheine + adenosine 3',5'-bisphosphate + 2 H(+)</text>
        <dbReference type="Rhea" id="RHEA:50016"/>
        <dbReference type="ChEBI" id="CHEBI:15377"/>
        <dbReference type="ChEBI" id="CHEBI:15378"/>
        <dbReference type="ChEBI" id="CHEBI:57386"/>
        <dbReference type="ChEBI" id="CHEBI:58343"/>
        <dbReference type="ChEBI" id="CHEBI:132013"/>
    </reaction>
    <physiologicalReaction direction="left-to-right" evidence="13">
        <dbReference type="Rhea" id="RHEA:50017"/>
    </physiologicalReaction>
</comment>
<comment type="catalytic activity">
    <reaction evidence="19">
        <text>propanoyl-CoA + H2O = propanoyl-4'-phosphopantetheine + adenosine 3',5'-bisphosphate + 2 H(+)</text>
        <dbReference type="Rhea" id="RHEA:67464"/>
        <dbReference type="ChEBI" id="CHEBI:15377"/>
        <dbReference type="ChEBI" id="CHEBI:15378"/>
        <dbReference type="ChEBI" id="CHEBI:57392"/>
        <dbReference type="ChEBI" id="CHEBI:58343"/>
        <dbReference type="ChEBI" id="CHEBI:172362"/>
    </reaction>
    <physiologicalReaction direction="left-to-right" evidence="19">
        <dbReference type="Rhea" id="RHEA:67465"/>
    </physiologicalReaction>
</comment>
<keyword evidence="4" id="KW-0479">Metal-binding</keyword>
<comment type="cofactor">
    <cofactor evidence="1">
        <name>Mn(2+)</name>
        <dbReference type="ChEBI" id="CHEBI:29035"/>
    </cofactor>
</comment>
<dbReference type="InterPro" id="IPR000086">
    <property type="entry name" value="NUDIX_hydrolase_dom"/>
</dbReference>
<comment type="caution">
    <text evidence="33">The sequence shown here is derived from an EMBL/GenBank/DDBJ whole genome shotgun (WGS) entry which is preliminary data.</text>
</comment>
<organism evidence="33 34">
    <name type="scientific">Crotalus adamanteus</name>
    <name type="common">Eastern diamondback rattlesnake</name>
    <dbReference type="NCBI Taxonomy" id="8729"/>
    <lineage>
        <taxon>Eukaryota</taxon>
        <taxon>Metazoa</taxon>
        <taxon>Chordata</taxon>
        <taxon>Craniata</taxon>
        <taxon>Vertebrata</taxon>
        <taxon>Euteleostomi</taxon>
        <taxon>Lepidosauria</taxon>
        <taxon>Squamata</taxon>
        <taxon>Bifurcata</taxon>
        <taxon>Unidentata</taxon>
        <taxon>Episquamata</taxon>
        <taxon>Toxicofera</taxon>
        <taxon>Serpentes</taxon>
        <taxon>Colubroidea</taxon>
        <taxon>Viperidae</taxon>
        <taxon>Crotalinae</taxon>
        <taxon>Crotalus</taxon>
    </lineage>
</organism>
<evidence type="ECO:0000256" key="28">
    <source>
        <dbReference type="ARBA" id="ARBA00048961"/>
    </source>
</evidence>
<evidence type="ECO:0000256" key="6">
    <source>
        <dbReference type="ARBA" id="ARBA00022842"/>
    </source>
</evidence>
<dbReference type="EMBL" id="JAOTOJ010000015">
    <property type="protein sequence ID" value="KAK9392751.1"/>
    <property type="molecule type" value="Genomic_DNA"/>
</dbReference>
<evidence type="ECO:0000256" key="26">
    <source>
        <dbReference type="ARBA" id="ARBA00048828"/>
    </source>
</evidence>
<keyword evidence="5" id="KW-0378">Hydrolase</keyword>
<gene>
    <name evidence="33" type="ORF">NXF25_016840</name>
</gene>
<dbReference type="SUPFAM" id="SSF55811">
    <property type="entry name" value="Nudix"/>
    <property type="match status" value="1"/>
</dbReference>
<comment type="catalytic activity">
    <reaction evidence="18">
        <text>4,8-dimethylnonanoyl-CoA + H2O = S-(4,8-dimethylnonanoyl)-4'-phosphopantetheine + adenosine 3',5'-bisphosphate + 2 H(+)</text>
        <dbReference type="Rhea" id="RHEA:67524"/>
        <dbReference type="ChEBI" id="CHEBI:15377"/>
        <dbReference type="ChEBI" id="CHEBI:15378"/>
        <dbReference type="ChEBI" id="CHEBI:58343"/>
        <dbReference type="ChEBI" id="CHEBI:77061"/>
        <dbReference type="ChEBI" id="CHEBI:172385"/>
    </reaction>
    <physiologicalReaction direction="left-to-right" evidence="18">
        <dbReference type="Rhea" id="RHEA:67525"/>
    </physiologicalReaction>
</comment>
<comment type="catalytic activity">
    <reaction evidence="30">
        <text>(9Z)-hexadecenoyl-CoA + H2O = S-(9Z-hexadecenoyl)-4'-phosphopantetheine + adenosine 3',5'-bisphosphate + 2 H(+)</text>
        <dbReference type="Rhea" id="RHEA:67540"/>
        <dbReference type="ChEBI" id="CHEBI:15377"/>
        <dbReference type="ChEBI" id="CHEBI:15378"/>
        <dbReference type="ChEBI" id="CHEBI:58343"/>
        <dbReference type="ChEBI" id="CHEBI:61540"/>
        <dbReference type="ChEBI" id="CHEBI:172388"/>
    </reaction>
    <physiologicalReaction direction="left-to-right" evidence="30">
        <dbReference type="Rhea" id="RHEA:67541"/>
    </physiologicalReaction>
</comment>
<dbReference type="InterPro" id="IPR015797">
    <property type="entry name" value="NUDIX_hydrolase-like_dom_sf"/>
</dbReference>
<evidence type="ECO:0000259" key="32">
    <source>
        <dbReference type="PROSITE" id="PS51462"/>
    </source>
</evidence>
<evidence type="ECO:0000256" key="15">
    <source>
        <dbReference type="ARBA" id="ARBA00047403"/>
    </source>
</evidence>
<evidence type="ECO:0000256" key="24">
    <source>
        <dbReference type="ARBA" id="ARBA00048624"/>
    </source>
</evidence>
<dbReference type="Proteomes" id="UP001474421">
    <property type="component" value="Unassembled WGS sequence"/>
</dbReference>
<evidence type="ECO:0000256" key="8">
    <source>
        <dbReference type="ARBA" id="ARBA00026208"/>
    </source>
</evidence>
<dbReference type="InterPro" id="IPR039121">
    <property type="entry name" value="NUDT19"/>
</dbReference>
<comment type="catalytic activity">
    <reaction evidence="16">
        <text>hexanoyl-CoA + H2O = hexanoyl-4'-phosphopantetheine + adenosine 3',5'-bisphosphate + 2 H(+)</text>
        <dbReference type="Rhea" id="RHEA:49980"/>
        <dbReference type="ChEBI" id="CHEBI:15377"/>
        <dbReference type="ChEBI" id="CHEBI:15378"/>
        <dbReference type="ChEBI" id="CHEBI:58343"/>
        <dbReference type="ChEBI" id="CHEBI:62620"/>
        <dbReference type="ChEBI" id="CHEBI:132012"/>
    </reaction>
    <physiologicalReaction direction="left-to-right" evidence="16">
        <dbReference type="Rhea" id="RHEA:49981"/>
    </physiologicalReaction>
</comment>
<evidence type="ECO:0000256" key="12">
    <source>
        <dbReference type="ARBA" id="ARBA00045809"/>
    </source>
</evidence>
<evidence type="ECO:0000256" key="25">
    <source>
        <dbReference type="ARBA" id="ARBA00048667"/>
    </source>
</evidence>
<dbReference type="PROSITE" id="PS51462">
    <property type="entry name" value="NUDIX"/>
    <property type="match status" value="1"/>
</dbReference>